<comment type="caution">
    <text evidence="2">The sequence shown here is derived from an EMBL/GenBank/DDBJ whole genome shotgun (WGS) entry which is preliminary data.</text>
</comment>
<evidence type="ECO:0000256" key="1">
    <source>
        <dbReference type="SAM" id="MobiDB-lite"/>
    </source>
</evidence>
<name>A0A4Y2JYB9_ARAVE</name>
<gene>
    <name evidence="2" type="ORF">AVEN_122617_1</name>
</gene>
<proteinExistence type="predicted"/>
<keyword evidence="3" id="KW-1185">Reference proteome</keyword>
<organism evidence="2 3">
    <name type="scientific">Araneus ventricosus</name>
    <name type="common">Orbweaver spider</name>
    <name type="synonym">Epeira ventricosa</name>
    <dbReference type="NCBI Taxonomy" id="182803"/>
    <lineage>
        <taxon>Eukaryota</taxon>
        <taxon>Metazoa</taxon>
        <taxon>Ecdysozoa</taxon>
        <taxon>Arthropoda</taxon>
        <taxon>Chelicerata</taxon>
        <taxon>Arachnida</taxon>
        <taxon>Araneae</taxon>
        <taxon>Araneomorphae</taxon>
        <taxon>Entelegynae</taxon>
        <taxon>Araneoidea</taxon>
        <taxon>Araneidae</taxon>
        <taxon>Araneus</taxon>
    </lineage>
</organism>
<reference evidence="2 3" key="1">
    <citation type="journal article" date="2019" name="Sci. Rep.">
        <title>Orb-weaving spider Araneus ventricosus genome elucidates the spidroin gene catalogue.</title>
        <authorList>
            <person name="Kono N."/>
            <person name="Nakamura H."/>
            <person name="Ohtoshi R."/>
            <person name="Moran D.A.P."/>
            <person name="Shinohara A."/>
            <person name="Yoshida Y."/>
            <person name="Fujiwara M."/>
            <person name="Mori M."/>
            <person name="Tomita M."/>
            <person name="Arakawa K."/>
        </authorList>
    </citation>
    <scope>NUCLEOTIDE SEQUENCE [LARGE SCALE GENOMIC DNA]</scope>
</reference>
<evidence type="ECO:0000313" key="2">
    <source>
        <dbReference type="EMBL" id="GBM94498.1"/>
    </source>
</evidence>
<dbReference type="EMBL" id="BGPR01003976">
    <property type="protein sequence ID" value="GBM94498.1"/>
    <property type="molecule type" value="Genomic_DNA"/>
</dbReference>
<dbReference type="AlphaFoldDB" id="A0A4Y2JYB9"/>
<accession>A0A4Y2JYB9</accession>
<dbReference type="Proteomes" id="UP000499080">
    <property type="component" value="Unassembled WGS sequence"/>
</dbReference>
<evidence type="ECO:0000313" key="3">
    <source>
        <dbReference type="Proteomes" id="UP000499080"/>
    </source>
</evidence>
<feature type="region of interest" description="Disordered" evidence="1">
    <location>
        <begin position="31"/>
        <end position="64"/>
    </location>
</feature>
<feature type="compositionally biased region" description="Polar residues" evidence="1">
    <location>
        <begin position="51"/>
        <end position="64"/>
    </location>
</feature>
<feature type="non-terminal residue" evidence="2">
    <location>
        <position position="1"/>
    </location>
</feature>
<protein>
    <submittedName>
        <fullName evidence="2">Uncharacterized protein</fullName>
    </submittedName>
</protein>
<sequence length="64" mass="7143">HGILETIGSSVAGCSFHTSADMQKCGESPRSLAHLQGRETPRWNRWRPRNFTGSRSSRQAFARA</sequence>